<evidence type="ECO:0000256" key="5">
    <source>
        <dbReference type="ARBA" id="ARBA00022793"/>
    </source>
</evidence>
<evidence type="ECO:0000256" key="3">
    <source>
        <dbReference type="ARBA" id="ARBA00012257"/>
    </source>
</evidence>
<keyword evidence="4" id="KW-0659">Purine metabolism</keyword>
<dbReference type="EC" id="4.1.1.97" evidence="3"/>
<protein>
    <recommendedName>
        <fullName evidence="3">2-oxo-4-hydroxy-4-carboxy-5-ureidoimidazoline decarboxylase</fullName>
        <ecNumber evidence="3">4.1.1.97</ecNumber>
    </recommendedName>
</protein>
<dbReference type="InterPro" id="IPR036778">
    <property type="entry name" value="OHCU_decarboxylase_sf"/>
</dbReference>
<dbReference type="PANTHER" id="PTHR43466:SF1">
    <property type="entry name" value="2-OXO-4-HYDROXY-4-CARBOXY-5-UREIDOIMIDAZOLINE DECARBOXYLASE-RELATED"/>
    <property type="match status" value="1"/>
</dbReference>
<dbReference type="NCBIfam" id="NF010372">
    <property type="entry name" value="PRK13798.1"/>
    <property type="match status" value="1"/>
</dbReference>
<dbReference type="GO" id="GO:0019628">
    <property type="term" value="P:urate catabolic process"/>
    <property type="evidence" value="ECO:0007669"/>
    <property type="project" value="TreeGrafter"/>
</dbReference>
<comment type="pathway">
    <text evidence="2">Purine metabolism; urate degradation; (S)-allantoin from urate: step 3/3.</text>
</comment>
<dbReference type="GO" id="GO:0006144">
    <property type="term" value="P:purine nucleobase metabolic process"/>
    <property type="evidence" value="ECO:0007669"/>
    <property type="project" value="UniProtKB-KW"/>
</dbReference>
<keyword evidence="5" id="KW-0210">Decarboxylase</keyword>
<sequence>MFLAEFNQAPPEQLKTLLKNCVHIQAWAEKIISNRPYSTKASLLEYAEQLSQMWSWQEILAALATHPKIGERQAKKQLNAKEQDFSSKEQAGISLDELTQQALLQGNLDYEQKFGFIFLIKAAGLSSDEILKKLHERLQNDLAIEKVIVHEQLAAIALLRLSQEIQA</sequence>
<evidence type="ECO:0000313" key="8">
    <source>
        <dbReference type="EMBL" id="EXC53277.1"/>
    </source>
</evidence>
<dbReference type="Proteomes" id="UP000020735">
    <property type="component" value="Unassembled WGS sequence"/>
</dbReference>
<accession>A0A009TPJ5</accession>
<evidence type="ECO:0000256" key="6">
    <source>
        <dbReference type="ARBA" id="ARBA00023239"/>
    </source>
</evidence>
<name>A0A009TPJ5_ACIBA</name>
<evidence type="ECO:0000313" key="9">
    <source>
        <dbReference type="Proteomes" id="UP000020735"/>
    </source>
</evidence>
<dbReference type="RefSeq" id="WP_032067770.1">
    <property type="nucleotide sequence ID" value="NZ_JEXJ01000005.1"/>
</dbReference>
<feature type="domain" description="Oxo-4-hydroxy-4-carboxy-5-ureidoimidazoline decarboxylase" evidence="7">
    <location>
        <begin position="7"/>
        <end position="161"/>
    </location>
</feature>
<keyword evidence="6 8" id="KW-0456">Lyase</keyword>
<dbReference type="InterPro" id="IPR017595">
    <property type="entry name" value="OHCU_decarboxylase-2"/>
</dbReference>
<dbReference type="AlphaFoldDB" id="A0A009TPJ5"/>
<dbReference type="PATRIC" id="fig|1310630.3.peg.501"/>
<dbReference type="EMBL" id="JEXJ01000005">
    <property type="protein sequence ID" value="EXC53277.1"/>
    <property type="molecule type" value="Genomic_DNA"/>
</dbReference>
<evidence type="ECO:0000259" key="7">
    <source>
        <dbReference type="Pfam" id="PF09349"/>
    </source>
</evidence>
<evidence type="ECO:0000256" key="1">
    <source>
        <dbReference type="ARBA" id="ARBA00001163"/>
    </source>
</evidence>
<reference evidence="8 9" key="1">
    <citation type="submission" date="2014-02" db="EMBL/GenBank/DDBJ databases">
        <title>Comparative genomics and transcriptomics to identify genetic mechanisms underlying the emergence of carbapenem resistant Acinetobacter baumannii (CRAb).</title>
        <authorList>
            <person name="Harris A.D."/>
            <person name="Johnson K.J."/>
            <person name="George J."/>
            <person name="Shefchek K."/>
            <person name="Daugherty S.C."/>
            <person name="Parankush S."/>
            <person name="Sadzewicz L."/>
            <person name="Tallon L."/>
            <person name="Sengamalay N."/>
            <person name="Hazen T.H."/>
            <person name="Rasko D.A."/>
        </authorList>
    </citation>
    <scope>NUCLEOTIDE SEQUENCE [LARGE SCALE GENOMIC DNA]</scope>
    <source>
        <strain evidence="8 9">99063</strain>
    </source>
</reference>
<comment type="caution">
    <text evidence="8">The sequence shown here is derived from an EMBL/GenBank/DDBJ whole genome shotgun (WGS) entry which is preliminary data.</text>
</comment>
<organism evidence="8 9">
    <name type="scientific">Acinetobacter baumannii 99063</name>
    <dbReference type="NCBI Taxonomy" id="1310630"/>
    <lineage>
        <taxon>Bacteria</taxon>
        <taxon>Pseudomonadati</taxon>
        <taxon>Pseudomonadota</taxon>
        <taxon>Gammaproteobacteria</taxon>
        <taxon>Moraxellales</taxon>
        <taxon>Moraxellaceae</taxon>
        <taxon>Acinetobacter</taxon>
        <taxon>Acinetobacter calcoaceticus/baumannii complex</taxon>
    </lineage>
</organism>
<gene>
    <name evidence="8" type="primary">uraD</name>
    <name evidence="8" type="ORF">J529_0507</name>
</gene>
<dbReference type="Pfam" id="PF09349">
    <property type="entry name" value="OHCU_decarbox"/>
    <property type="match status" value="1"/>
</dbReference>
<dbReference type="SUPFAM" id="SSF158694">
    <property type="entry name" value="UraD-Like"/>
    <property type="match status" value="1"/>
</dbReference>
<proteinExistence type="predicted"/>
<evidence type="ECO:0000256" key="2">
    <source>
        <dbReference type="ARBA" id="ARBA00004754"/>
    </source>
</evidence>
<dbReference type="Gene3D" id="1.10.3330.10">
    <property type="entry name" value="Oxo-4-hydroxy-4-carboxy-5-ureidoimidazoline decarboxylase"/>
    <property type="match status" value="1"/>
</dbReference>
<dbReference type="PANTHER" id="PTHR43466">
    <property type="entry name" value="2-OXO-4-HYDROXY-4-CARBOXY-5-UREIDOIMIDAZOLINE DECARBOXYLASE-RELATED"/>
    <property type="match status" value="1"/>
</dbReference>
<dbReference type="InterPro" id="IPR018020">
    <property type="entry name" value="OHCU_decarboxylase"/>
</dbReference>
<evidence type="ECO:0000256" key="4">
    <source>
        <dbReference type="ARBA" id="ARBA00022631"/>
    </source>
</evidence>
<dbReference type="NCBIfam" id="TIGR03180">
    <property type="entry name" value="UraD_2"/>
    <property type="match status" value="1"/>
</dbReference>
<comment type="catalytic activity">
    <reaction evidence="1">
        <text>5-hydroxy-2-oxo-4-ureido-2,5-dihydro-1H-imidazole-5-carboxylate + H(+) = (S)-allantoin + CO2</text>
        <dbReference type="Rhea" id="RHEA:26301"/>
        <dbReference type="ChEBI" id="CHEBI:15378"/>
        <dbReference type="ChEBI" id="CHEBI:15678"/>
        <dbReference type="ChEBI" id="CHEBI:16526"/>
        <dbReference type="ChEBI" id="CHEBI:58639"/>
        <dbReference type="EC" id="4.1.1.97"/>
    </reaction>
</comment>
<dbReference type="GO" id="GO:0051997">
    <property type="term" value="F:2-oxo-4-hydroxy-4-carboxy-5-ureidoimidazoline decarboxylase activity"/>
    <property type="evidence" value="ECO:0007669"/>
    <property type="project" value="UniProtKB-EC"/>
</dbReference>